<keyword evidence="4" id="KW-1185">Reference proteome</keyword>
<reference evidence="4" key="2">
    <citation type="submission" date="2015-01" db="EMBL/GenBank/DDBJ databases">
        <title>Evolutionary Origins and Diversification of the Mycorrhizal Mutualists.</title>
        <authorList>
            <consortium name="DOE Joint Genome Institute"/>
            <consortium name="Mycorrhizal Genomics Consortium"/>
            <person name="Kohler A."/>
            <person name="Kuo A."/>
            <person name="Nagy L.G."/>
            <person name="Floudas D."/>
            <person name="Copeland A."/>
            <person name="Barry K.W."/>
            <person name="Cichocki N."/>
            <person name="Veneault-Fourrey C."/>
            <person name="LaButti K."/>
            <person name="Lindquist E.A."/>
            <person name="Lipzen A."/>
            <person name="Lundell T."/>
            <person name="Morin E."/>
            <person name="Murat C."/>
            <person name="Riley R."/>
            <person name="Ohm R."/>
            <person name="Sun H."/>
            <person name="Tunlid A."/>
            <person name="Henrissat B."/>
            <person name="Grigoriev I.V."/>
            <person name="Hibbett D.S."/>
            <person name="Martin F."/>
        </authorList>
    </citation>
    <scope>NUCLEOTIDE SEQUENCE [LARGE SCALE GENOMIC DNA]</scope>
    <source>
        <strain evidence="4">Zn</strain>
    </source>
</reference>
<feature type="transmembrane region" description="Helical" evidence="1">
    <location>
        <begin position="244"/>
        <end position="262"/>
    </location>
</feature>
<evidence type="ECO:0000259" key="2">
    <source>
        <dbReference type="Pfam" id="PF20684"/>
    </source>
</evidence>
<dbReference type="Pfam" id="PF20684">
    <property type="entry name" value="Fung_rhodopsin"/>
    <property type="match status" value="1"/>
</dbReference>
<sequence>MATSITATNKSPLIAIVAWLLLALATFSYVIRFVVKLSHRSLSFESDDSLMTGSLLFCIAQSVATIVRADHGFGKPLGDVLPEKINASLKAEMAANVFYILSVLLARLSLLSLITKLTPNRQHQFVSFALGGLIIVWSIISVFAAALECRLPNSWDYTREKCINRIAWWIVSDIVNILAETVLIMTPVYIICIVQWTVSKKILFSIPFIVRICTIAAYVVDIIIWKNFVGPSPDPFFAEWQVSVTTQVIQCSCLCSTCVLYLKSFLKSVETGFGLDYDLRSSGLELTASNLSSEVLTQSAPMPKQSKGSTKGRIFGGRAPRFGSVSITITIIASGLDLP</sequence>
<dbReference type="EMBL" id="KN832872">
    <property type="protein sequence ID" value="KIN05300.1"/>
    <property type="molecule type" value="Genomic_DNA"/>
</dbReference>
<keyword evidence="1" id="KW-1133">Transmembrane helix</keyword>
<feature type="transmembrane region" description="Helical" evidence="1">
    <location>
        <begin position="202"/>
        <end position="224"/>
    </location>
</feature>
<keyword evidence="1" id="KW-0472">Membrane</keyword>
<evidence type="ECO:0000256" key="1">
    <source>
        <dbReference type="SAM" id="Phobius"/>
    </source>
</evidence>
<feature type="transmembrane region" description="Helical" evidence="1">
    <location>
        <begin position="12"/>
        <end position="35"/>
    </location>
</feature>
<protein>
    <recommendedName>
        <fullName evidence="2">Rhodopsin domain-containing protein</fullName>
    </recommendedName>
</protein>
<dbReference type="InterPro" id="IPR049326">
    <property type="entry name" value="Rhodopsin_dom_fungi"/>
</dbReference>
<dbReference type="PANTHER" id="PTHR38794">
    <property type="entry name" value="INTEGRAL MEMBRANE PROTEIN"/>
    <property type="match status" value="1"/>
</dbReference>
<proteinExistence type="predicted"/>
<evidence type="ECO:0000313" key="4">
    <source>
        <dbReference type="Proteomes" id="UP000054321"/>
    </source>
</evidence>
<organism evidence="3 4">
    <name type="scientific">Oidiodendron maius (strain Zn)</name>
    <dbReference type="NCBI Taxonomy" id="913774"/>
    <lineage>
        <taxon>Eukaryota</taxon>
        <taxon>Fungi</taxon>
        <taxon>Dikarya</taxon>
        <taxon>Ascomycota</taxon>
        <taxon>Pezizomycotina</taxon>
        <taxon>Leotiomycetes</taxon>
        <taxon>Leotiomycetes incertae sedis</taxon>
        <taxon>Myxotrichaceae</taxon>
        <taxon>Oidiodendron</taxon>
    </lineage>
</organism>
<feature type="domain" description="Rhodopsin" evidence="2">
    <location>
        <begin position="31"/>
        <end position="267"/>
    </location>
</feature>
<dbReference type="HOGENOM" id="CLU_036632_5_0_1"/>
<feature type="transmembrane region" description="Helical" evidence="1">
    <location>
        <begin position="166"/>
        <end position="190"/>
    </location>
</feature>
<feature type="transmembrane region" description="Helical" evidence="1">
    <location>
        <begin position="125"/>
        <end position="146"/>
    </location>
</feature>
<evidence type="ECO:0000313" key="3">
    <source>
        <dbReference type="EMBL" id="KIN05300.1"/>
    </source>
</evidence>
<dbReference type="PANTHER" id="PTHR38794:SF1">
    <property type="entry name" value="INTEGRAL MEMBRANE PROTEIN"/>
    <property type="match status" value="1"/>
</dbReference>
<dbReference type="AlphaFoldDB" id="A0A0C3HQK7"/>
<keyword evidence="1" id="KW-0812">Transmembrane</keyword>
<gene>
    <name evidence="3" type="ORF">OIDMADRAFT_101975</name>
</gene>
<reference evidence="3 4" key="1">
    <citation type="submission" date="2014-04" db="EMBL/GenBank/DDBJ databases">
        <authorList>
            <consortium name="DOE Joint Genome Institute"/>
            <person name="Kuo A."/>
            <person name="Martino E."/>
            <person name="Perotto S."/>
            <person name="Kohler A."/>
            <person name="Nagy L.G."/>
            <person name="Floudas D."/>
            <person name="Copeland A."/>
            <person name="Barry K.W."/>
            <person name="Cichocki N."/>
            <person name="Veneault-Fourrey C."/>
            <person name="LaButti K."/>
            <person name="Lindquist E.A."/>
            <person name="Lipzen A."/>
            <person name="Lundell T."/>
            <person name="Morin E."/>
            <person name="Murat C."/>
            <person name="Sun H."/>
            <person name="Tunlid A."/>
            <person name="Henrissat B."/>
            <person name="Grigoriev I.V."/>
            <person name="Hibbett D.S."/>
            <person name="Martin F."/>
            <person name="Nordberg H.P."/>
            <person name="Cantor M.N."/>
            <person name="Hua S.X."/>
        </authorList>
    </citation>
    <scope>NUCLEOTIDE SEQUENCE [LARGE SCALE GENOMIC DNA]</scope>
    <source>
        <strain evidence="3 4">Zn</strain>
    </source>
</reference>
<name>A0A0C3HQK7_OIDMZ</name>
<dbReference type="Proteomes" id="UP000054321">
    <property type="component" value="Unassembled WGS sequence"/>
</dbReference>
<dbReference type="InParanoid" id="A0A0C3HQK7"/>
<feature type="transmembrane region" description="Helical" evidence="1">
    <location>
        <begin position="93"/>
        <end position="113"/>
    </location>
</feature>
<dbReference type="OrthoDB" id="3918601at2759"/>
<accession>A0A0C3HQK7</accession>